<accession>A0A5B7ESY3</accession>
<sequence length="66" mass="7014">MTDECQGSAVLVSLSVHQRLEENQKLAEAAVVVVVVVVIVVIVLAVVEVVRGLDDSDREDTLGTPT</sequence>
<dbReference type="AlphaFoldDB" id="A0A5B7ESY3"/>
<dbReference type="EMBL" id="VSRR010003872">
    <property type="protein sequence ID" value="MPC37751.1"/>
    <property type="molecule type" value="Genomic_DNA"/>
</dbReference>
<evidence type="ECO:0000256" key="1">
    <source>
        <dbReference type="SAM" id="Phobius"/>
    </source>
</evidence>
<gene>
    <name evidence="2" type="ORF">E2C01_031241</name>
</gene>
<keyword evidence="1" id="KW-1133">Transmembrane helix</keyword>
<name>A0A5B7ESY3_PORTR</name>
<evidence type="ECO:0000313" key="3">
    <source>
        <dbReference type="Proteomes" id="UP000324222"/>
    </source>
</evidence>
<keyword evidence="1" id="KW-0472">Membrane</keyword>
<comment type="caution">
    <text evidence="2">The sequence shown here is derived from an EMBL/GenBank/DDBJ whole genome shotgun (WGS) entry which is preliminary data.</text>
</comment>
<organism evidence="2 3">
    <name type="scientific">Portunus trituberculatus</name>
    <name type="common">Swimming crab</name>
    <name type="synonym">Neptunus trituberculatus</name>
    <dbReference type="NCBI Taxonomy" id="210409"/>
    <lineage>
        <taxon>Eukaryota</taxon>
        <taxon>Metazoa</taxon>
        <taxon>Ecdysozoa</taxon>
        <taxon>Arthropoda</taxon>
        <taxon>Crustacea</taxon>
        <taxon>Multicrustacea</taxon>
        <taxon>Malacostraca</taxon>
        <taxon>Eumalacostraca</taxon>
        <taxon>Eucarida</taxon>
        <taxon>Decapoda</taxon>
        <taxon>Pleocyemata</taxon>
        <taxon>Brachyura</taxon>
        <taxon>Eubrachyura</taxon>
        <taxon>Portunoidea</taxon>
        <taxon>Portunidae</taxon>
        <taxon>Portuninae</taxon>
        <taxon>Portunus</taxon>
    </lineage>
</organism>
<feature type="transmembrane region" description="Helical" evidence="1">
    <location>
        <begin position="29"/>
        <end position="50"/>
    </location>
</feature>
<reference evidence="2 3" key="1">
    <citation type="submission" date="2019-05" db="EMBL/GenBank/DDBJ databases">
        <title>Another draft genome of Portunus trituberculatus and its Hox gene families provides insights of decapod evolution.</title>
        <authorList>
            <person name="Jeong J.-H."/>
            <person name="Song I."/>
            <person name="Kim S."/>
            <person name="Choi T."/>
            <person name="Kim D."/>
            <person name="Ryu S."/>
            <person name="Kim W."/>
        </authorList>
    </citation>
    <scope>NUCLEOTIDE SEQUENCE [LARGE SCALE GENOMIC DNA]</scope>
    <source>
        <tissue evidence="2">Muscle</tissue>
    </source>
</reference>
<keyword evidence="1" id="KW-0812">Transmembrane</keyword>
<protein>
    <submittedName>
        <fullName evidence="2">Uncharacterized protein</fullName>
    </submittedName>
</protein>
<keyword evidence="3" id="KW-1185">Reference proteome</keyword>
<proteinExistence type="predicted"/>
<dbReference type="Proteomes" id="UP000324222">
    <property type="component" value="Unassembled WGS sequence"/>
</dbReference>
<evidence type="ECO:0000313" key="2">
    <source>
        <dbReference type="EMBL" id="MPC37751.1"/>
    </source>
</evidence>